<evidence type="ECO:0000256" key="6">
    <source>
        <dbReference type="ARBA" id="ARBA00022840"/>
    </source>
</evidence>
<name>A0ABV8Q5H5_9MICO</name>
<evidence type="ECO:0000256" key="3">
    <source>
        <dbReference type="ARBA" id="ARBA00022679"/>
    </source>
</evidence>
<dbReference type="Pfam" id="PF00781">
    <property type="entry name" value="DAGK_cat"/>
    <property type="match status" value="1"/>
</dbReference>
<evidence type="ECO:0000256" key="2">
    <source>
        <dbReference type="ARBA" id="ARBA00005983"/>
    </source>
</evidence>
<dbReference type="InterPro" id="IPR050187">
    <property type="entry name" value="Lipid_Phosphate_FormReg"/>
</dbReference>
<feature type="domain" description="DAGKc" evidence="9">
    <location>
        <begin position="9"/>
        <end position="139"/>
    </location>
</feature>
<organism evidence="10 11">
    <name type="scientific">Gryllotalpicola reticulitermitis</name>
    <dbReference type="NCBI Taxonomy" id="1184153"/>
    <lineage>
        <taxon>Bacteria</taxon>
        <taxon>Bacillati</taxon>
        <taxon>Actinomycetota</taxon>
        <taxon>Actinomycetes</taxon>
        <taxon>Micrococcales</taxon>
        <taxon>Microbacteriaceae</taxon>
        <taxon>Gryllotalpicola</taxon>
    </lineage>
</organism>
<reference evidence="11" key="1">
    <citation type="journal article" date="2019" name="Int. J. Syst. Evol. Microbiol.">
        <title>The Global Catalogue of Microorganisms (GCM) 10K type strain sequencing project: providing services to taxonomists for standard genome sequencing and annotation.</title>
        <authorList>
            <consortium name="The Broad Institute Genomics Platform"/>
            <consortium name="The Broad Institute Genome Sequencing Center for Infectious Disease"/>
            <person name="Wu L."/>
            <person name="Ma J."/>
        </authorList>
    </citation>
    <scope>NUCLEOTIDE SEQUENCE [LARGE SCALE GENOMIC DNA]</scope>
    <source>
        <strain evidence="11">CGMCC 1.10363</strain>
    </source>
</reference>
<sequence>MNDDDPRPPTARRIAIVFNPSKVDVARLREIVRNAESRHGSSGAVWFETGRDDDGAQAAMDAAAAGASCVVVVGGDGTVRVVAEQLAGTKVPLVIAAVGTGNLFARALKLPINDPKTAVESAFTGSARPIDVGHATLQRTDGGVTSNAFLVMAGIGLDARMAAGTNARLKKHVGWLAYAEPIGHSVMENADFAVHYRLDARRRRSTRAHTIIVGNCGTLTGGVLLIPDAQPDDGILDTVILRPGGARGWMQIGVRLLLARFLHRTRTGGFVRRVTRRPYALRFDSARQISVEFNSPQEVELDGDSFGTITGAQITVQPGALQLLV</sequence>
<comment type="similarity">
    <text evidence="2">Belongs to the diacylglycerol/lipid kinase family.</text>
</comment>
<keyword evidence="11" id="KW-1185">Reference proteome</keyword>
<keyword evidence="4" id="KW-0547">Nucleotide-binding</keyword>
<keyword evidence="7" id="KW-0444">Lipid biosynthesis</keyword>
<dbReference type="SUPFAM" id="SSF111331">
    <property type="entry name" value="NAD kinase/diacylglycerol kinase-like"/>
    <property type="match status" value="1"/>
</dbReference>
<evidence type="ECO:0000313" key="10">
    <source>
        <dbReference type="EMBL" id="MFC4242682.1"/>
    </source>
</evidence>
<keyword evidence="5 10" id="KW-0418">Kinase</keyword>
<proteinExistence type="inferred from homology"/>
<keyword evidence="3 10" id="KW-0808">Transferase</keyword>
<evidence type="ECO:0000259" key="9">
    <source>
        <dbReference type="PROSITE" id="PS50146"/>
    </source>
</evidence>
<dbReference type="GO" id="GO:0016301">
    <property type="term" value="F:kinase activity"/>
    <property type="evidence" value="ECO:0007669"/>
    <property type="project" value="UniProtKB-KW"/>
</dbReference>
<dbReference type="InterPro" id="IPR017438">
    <property type="entry name" value="ATP-NAD_kinase_N"/>
</dbReference>
<evidence type="ECO:0000256" key="4">
    <source>
        <dbReference type="ARBA" id="ARBA00022741"/>
    </source>
</evidence>
<dbReference type="Pfam" id="PF19279">
    <property type="entry name" value="YegS_C"/>
    <property type="match status" value="1"/>
</dbReference>
<dbReference type="InterPro" id="IPR001206">
    <property type="entry name" value="Diacylglycerol_kinase_cat_dom"/>
</dbReference>
<evidence type="ECO:0000256" key="7">
    <source>
        <dbReference type="ARBA" id="ARBA00023209"/>
    </source>
</evidence>
<evidence type="ECO:0000313" key="11">
    <source>
        <dbReference type="Proteomes" id="UP001595900"/>
    </source>
</evidence>
<comment type="caution">
    <text evidence="10">The sequence shown here is derived from an EMBL/GenBank/DDBJ whole genome shotgun (WGS) entry which is preliminary data.</text>
</comment>
<keyword evidence="6" id="KW-0067">ATP-binding</keyword>
<keyword evidence="8" id="KW-1208">Phospholipid metabolism</keyword>
<evidence type="ECO:0000256" key="1">
    <source>
        <dbReference type="ARBA" id="ARBA00001946"/>
    </source>
</evidence>
<dbReference type="EC" id="2.7.1.-" evidence="10"/>
<dbReference type="Gene3D" id="2.60.200.40">
    <property type="match status" value="1"/>
</dbReference>
<evidence type="ECO:0000256" key="5">
    <source>
        <dbReference type="ARBA" id="ARBA00022777"/>
    </source>
</evidence>
<protein>
    <submittedName>
        <fullName evidence="10">Diacylglycerol/lipid kinase family protein</fullName>
        <ecNumber evidence="10">2.7.1.-</ecNumber>
    </submittedName>
</protein>
<gene>
    <name evidence="10" type="ORF">ACFOYW_04790</name>
</gene>
<dbReference type="PROSITE" id="PS50146">
    <property type="entry name" value="DAGK"/>
    <property type="match status" value="1"/>
</dbReference>
<keyword evidence="7" id="KW-0443">Lipid metabolism</keyword>
<keyword evidence="7" id="KW-0594">Phospholipid biosynthesis</keyword>
<dbReference type="InterPro" id="IPR016064">
    <property type="entry name" value="NAD/diacylglycerol_kinase_sf"/>
</dbReference>
<dbReference type="PANTHER" id="PTHR12358:SF54">
    <property type="entry name" value="SPHINGOSINE KINASE RELATED PROTEIN"/>
    <property type="match status" value="1"/>
</dbReference>
<dbReference type="InterPro" id="IPR045540">
    <property type="entry name" value="YegS/DAGK_C"/>
</dbReference>
<dbReference type="EMBL" id="JBHSCN010000003">
    <property type="protein sequence ID" value="MFC4242682.1"/>
    <property type="molecule type" value="Genomic_DNA"/>
</dbReference>
<comment type="cofactor">
    <cofactor evidence="1">
        <name>Mg(2+)</name>
        <dbReference type="ChEBI" id="CHEBI:18420"/>
    </cofactor>
</comment>
<dbReference type="Proteomes" id="UP001595900">
    <property type="component" value="Unassembled WGS sequence"/>
</dbReference>
<dbReference type="Gene3D" id="3.40.50.10330">
    <property type="entry name" value="Probable inorganic polyphosphate/atp-NAD kinase, domain 1"/>
    <property type="match status" value="1"/>
</dbReference>
<dbReference type="PANTHER" id="PTHR12358">
    <property type="entry name" value="SPHINGOSINE KINASE"/>
    <property type="match status" value="1"/>
</dbReference>
<evidence type="ECO:0000256" key="8">
    <source>
        <dbReference type="ARBA" id="ARBA00023264"/>
    </source>
</evidence>
<dbReference type="RefSeq" id="WP_390227567.1">
    <property type="nucleotide sequence ID" value="NZ_JBHSCN010000003.1"/>
</dbReference>
<accession>A0ABV8Q5H5</accession>